<feature type="compositionally biased region" description="Basic and acidic residues" evidence="5">
    <location>
        <begin position="1"/>
        <end position="11"/>
    </location>
</feature>
<dbReference type="PANTHER" id="PTHR31009">
    <property type="entry name" value="S-ADENOSYL-L-METHIONINE:CARBOXYL METHYLTRANSFERASE FAMILY PROTEIN"/>
    <property type="match status" value="1"/>
</dbReference>
<evidence type="ECO:0000256" key="5">
    <source>
        <dbReference type="SAM" id="MobiDB-lite"/>
    </source>
</evidence>
<evidence type="ECO:0000256" key="2">
    <source>
        <dbReference type="ARBA" id="ARBA00022679"/>
    </source>
</evidence>
<accession>A0A2P5DCL6</accession>
<dbReference type="InterPro" id="IPR029063">
    <property type="entry name" value="SAM-dependent_MTases_sf"/>
</dbReference>
<keyword evidence="1 6" id="KW-0489">Methyltransferase</keyword>
<gene>
    <name evidence="6" type="ORF">TorRG33x02_255410</name>
</gene>
<protein>
    <submittedName>
        <fullName evidence="6">SAM dependent carboxyl methyltransferase</fullName>
    </submittedName>
</protein>
<dbReference type="InterPro" id="IPR005299">
    <property type="entry name" value="MeTrfase_7"/>
</dbReference>
<keyword evidence="2 6" id="KW-0808">Transferase</keyword>
<sequence length="379" mass="43113">MESKRNYEVADSHPMNGGQGPYSYVQNSNYQRGAVEASKEMIEEAIIKHFDVNKTLNSASFLNQIFLADLGCSTGPNTFLAVQNILEAIQLKYQLEKRRHLDHSDDHHVHQIPVTFQVFFNDHFSNDFNTLFRSLPPTRKYLAAGVPGSFHGRLFPNSSLHFVHCSYSLHWLSKVPSQVMDSTSPAWNKGRIHYTNAGKEVVKAYSDQYAEDMLSFLHARAEELVVGGLMVLLIPAVPDILLPSDTTNGTEKDLLGSCLVDMAKMGLVSEERVDSFNLPMYYSSPSELKAIIERNEHFSIERMEKLNNPKKHLSLPNLQMRVYYLRAALEGLLQKHFGAEIMDELFNRFSKKVAESTFFLNPQNQKSIVLFVLLKRNPN</sequence>
<dbReference type="GO" id="GO:0046872">
    <property type="term" value="F:metal ion binding"/>
    <property type="evidence" value="ECO:0007669"/>
    <property type="project" value="UniProtKB-KW"/>
</dbReference>
<dbReference type="OrthoDB" id="1523883at2759"/>
<name>A0A2P5DCL6_TREOI</name>
<feature type="region of interest" description="Disordered" evidence="5">
    <location>
        <begin position="1"/>
        <end position="21"/>
    </location>
</feature>
<keyword evidence="3" id="KW-0479">Metal-binding</keyword>
<dbReference type="Proteomes" id="UP000237000">
    <property type="component" value="Unassembled WGS sequence"/>
</dbReference>
<dbReference type="GO" id="GO:0032259">
    <property type="term" value="P:methylation"/>
    <property type="evidence" value="ECO:0007669"/>
    <property type="project" value="UniProtKB-KW"/>
</dbReference>
<keyword evidence="7" id="KW-1185">Reference proteome</keyword>
<dbReference type="Gene3D" id="1.10.1200.270">
    <property type="entry name" value="Methyltransferase, alpha-helical capping domain"/>
    <property type="match status" value="1"/>
</dbReference>
<evidence type="ECO:0000313" key="6">
    <source>
        <dbReference type="EMBL" id="PON71038.1"/>
    </source>
</evidence>
<dbReference type="Gene3D" id="3.40.50.150">
    <property type="entry name" value="Vaccinia Virus protein VP39"/>
    <property type="match status" value="1"/>
</dbReference>
<evidence type="ECO:0000256" key="4">
    <source>
        <dbReference type="ARBA" id="ARBA00022842"/>
    </source>
</evidence>
<dbReference type="InterPro" id="IPR042086">
    <property type="entry name" value="MeTrfase_capping"/>
</dbReference>
<dbReference type="InParanoid" id="A0A2P5DCL6"/>
<dbReference type="GO" id="GO:0008168">
    <property type="term" value="F:methyltransferase activity"/>
    <property type="evidence" value="ECO:0007669"/>
    <property type="project" value="UniProtKB-KW"/>
</dbReference>
<evidence type="ECO:0000313" key="7">
    <source>
        <dbReference type="Proteomes" id="UP000237000"/>
    </source>
</evidence>
<dbReference type="AlphaFoldDB" id="A0A2P5DCL6"/>
<comment type="caution">
    <text evidence="6">The sequence shown here is derived from an EMBL/GenBank/DDBJ whole genome shotgun (WGS) entry which is preliminary data.</text>
</comment>
<evidence type="ECO:0000256" key="3">
    <source>
        <dbReference type="ARBA" id="ARBA00022723"/>
    </source>
</evidence>
<evidence type="ECO:0000256" key="1">
    <source>
        <dbReference type="ARBA" id="ARBA00022603"/>
    </source>
</evidence>
<dbReference type="SUPFAM" id="SSF53335">
    <property type="entry name" value="S-adenosyl-L-methionine-dependent methyltransferases"/>
    <property type="match status" value="1"/>
</dbReference>
<reference evidence="7" key="1">
    <citation type="submission" date="2016-06" db="EMBL/GenBank/DDBJ databases">
        <title>Parallel loss of symbiosis genes in relatives of nitrogen-fixing non-legume Parasponia.</title>
        <authorList>
            <person name="Van Velzen R."/>
            <person name="Holmer R."/>
            <person name="Bu F."/>
            <person name="Rutten L."/>
            <person name="Van Zeijl A."/>
            <person name="Liu W."/>
            <person name="Santuari L."/>
            <person name="Cao Q."/>
            <person name="Sharma T."/>
            <person name="Shen D."/>
            <person name="Roswanjaya Y."/>
            <person name="Wardhani T."/>
            <person name="Kalhor M.S."/>
            <person name="Jansen J."/>
            <person name="Van den Hoogen J."/>
            <person name="Gungor B."/>
            <person name="Hartog M."/>
            <person name="Hontelez J."/>
            <person name="Verver J."/>
            <person name="Yang W.-C."/>
            <person name="Schijlen E."/>
            <person name="Repin R."/>
            <person name="Schilthuizen M."/>
            <person name="Schranz E."/>
            <person name="Heidstra R."/>
            <person name="Miyata K."/>
            <person name="Fedorova E."/>
            <person name="Kohlen W."/>
            <person name="Bisseling T."/>
            <person name="Smit S."/>
            <person name="Geurts R."/>
        </authorList>
    </citation>
    <scope>NUCLEOTIDE SEQUENCE [LARGE SCALE GENOMIC DNA]</scope>
    <source>
        <strain evidence="7">cv. RG33-2</strain>
    </source>
</reference>
<organism evidence="6 7">
    <name type="scientific">Trema orientale</name>
    <name type="common">Charcoal tree</name>
    <name type="synonym">Celtis orientalis</name>
    <dbReference type="NCBI Taxonomy" id="63057"/>
    <lineage>
        <taxon>Eukaryota</taxon>
        <taxon>Viridiplantae</taxon>
        <taxon>Streptophyta</taxon>
        <taxon>Embryophyta</taxon>
        <taxon>Tracheophyta</taxon>
        <taxon>Spermatophyta</taxon>
        <taxon>Magnoliopsida</taxon>
        <taxon>eudicotyledons</taxon>
        <taxon>Gunneridae</taxon>
        <taxon>Pentapetalae</taxon>
        <taxon>rosids</taxon>
        <taxon>fabids</taxon>
        <taxon>Rosales</taxon>
        <taxon>Cannabaceae</taxon>
        <taxon>Trema</taxon>
    </lineage>
</organism>
<proteinExistence type="predicted"/>
<dbReference type="EMBL" id="JXTC01000279">
    <property type="protein sequence ID" value="PON71038.1"/>
    <property type="molecule type" value="Genomic_DNA"/>
</dbReference>
<keyword evidence="4" id="KW-0460">Magnesium</keyword>
<dbReference type="Pfam" id="PF03492">
    <property type="entry name" value="Methyltransf_7"/>
    <property type="match status" value="1"/>
</dbReference>